<protein>
    <submittedName>
        <fullName evidence="2">Uncharacterized protein</fullName>
    </submittedName>
</protein>
<name>A0A5B6YXV4_DAVIN</name>
<organism evidence="2">
    <name type="scientific">Davidia involucrata</name>
    <name type="common">Dove tree</name>
    <dbReference type="NCBI Taxonomy" id="16924"/>
    <lineage>
        <taxon>Eukaryota</taxon>
        <taxon>Viridiplantae</taxon>
        <taxon>Streptophyta</taxon>
        <taxon>Embryophyta</taxon>
        <taxon>Tracheophyta</taxon>
        <taxon>Spermatophyta</taxon>
        <taxon>Magnoliopsida</taxon>
        <taxon>eudicotyledons</taxon>
        <taxon>Gunneridae</taxon>
        <taxon>Pentapetalae</taxon>
        <taxon>asterids</taxon>
        <taxon>Cornales</taxon>
        <taxon>Nyssaceae</taxon>
        <taxon>Davidia</taxon>
    </lineage>
</organism>
<evidence type="ECO:0000256" key="1">
    <source>
        <dbReference type="SAM" id="MobiDB-lite"/>
    </source>
</evidence>
<sequence>MDDLGVTHNLEDNSCIFRHKGKNIRLQPFEPKKNVTEDIPRPPPSIPCTLDSSCDVLRPISPTPDEQTLSILNSLEYEHPERAFDPMSDEMQISLPTHVQHNDISLVPFESKIVTPSPVSQLSTQESTCTNLLVSAPISDPCVDPDSVPSISCSSNITSKSIGTLSAIFECGLVAYLLDIPLDFNISSIFHMEDMLSNRGTLEPRVLLDGFLAGGAVISPILDPVSPPVQEPSLTYDEFLLASPDPVSSDDAILCFRGLRYCSSSAYWFHVFVLCHADSHFLEPFPHYNSPESSSSQPRRNDGERKGIG</sequence>
<dbReference type="EMBL" id="GHES01005607">
    <property type="protein sequence ID" value="MPA36166.1"/>
    <property type="molecule type" value="Transcribed_RNA"/>
</dbReference>
<feature type="compositionally biased region" description="Basic and acidic residues" evidence="1">
    <location>
        <begin position="299"/>
        <end position="309"/>
    </location>
</feature>
<feature type="region of interest" description="Disordered" evidence="1">
    <location>
        <begin position="289"/>
        <end position="309"/>
    </location>
</feature>
<gene>
    <name evidence="2" type="ORF">Din_005607</name>
</gene>
<dbReference type="AlphaFoldDB" id="A0A5B6YXV4"/>
<proteinExistence type="predicted"/>
<evidence type="ECO:0000313" key="2">
    <source>
        <dbReference type="EMBL" id="MPA36166.1"/>
    </source>
</evidence>
<reference evidence="2" key="1">
    <citation type="submission" date="2019-08" db="EMBL/GenBank/DDBJ databases">
        <title>Reference gene set and small RNA set construction with multiple tissues from Davidia involucrata Baill.</title>
        <authorList>
            <person name="Yang H."/>
            <person name="Zhou C."/>
            <person name="Li G."/>
            <person name="Wang J."/>
            <person name="Gao P."/>
            <person name="Wang M."/>
            <person name="Wang R."/>
            <person name="Zhao Y."/>
        </authorList>
    </citation>
    <scope>NUCLEOTIDE SEQUENCE</scope>
    <source>
        <tissue evidence="2">Mixed with DoveR01_LX</tissue>
    </source>
</reference>
<accession>A0A5B6YXV4</accession>